<evidence type="ECO:0000256" key="8">
    <source>
        <dbReference type="ARBA" id="ARBA00023136"/>
    </source>
</evidence>
<dbReference type="NCBIfam" id="TIGR02970">
    <property type="entry name" value="succ_dehyd_cytB"/>
    <property type="match status" value="1"/>
</dbReference>
<dbReference type="AlphaFoldDB" id="A0A164W0J8"/>
<dbReference type="InterPro" id="IPR034804">
    <property type="entry name" value="SQR/QFR_C/D"/>
</dbReference>
<dbReference type="InterPro" id="IPR014314">
    <property type="entry name" value="Succ_DH_cytb556"/>
</dbReference>
<feature type="transmembrane region" description="Helical" evidence="9">
    <location>
        <begin position="160"/>
        <end position="178"/>
    </location>
</feature>
<keyword evidence="7" id="KW-0408">Iron</keyword>
<evidence type="ECO:0000256" key="4">
    <source>
        <dbReference type="ARBA" id="ARBA00022692"/>
    </source>
</evidence>
<organism evidence="10 11">
    <name type="scientific">Daphnia magna</name>
    <dbReference type="NCBI Taxonomy" id="35525"/>
    <lineage>
        <taxon>Eukaryota</taxon>
        <taxon>Metazoa</taxon>
        <taxon>Ecdysozoa</taxon>
        <taxon>Arthropoda</taxon>
        <taxon>Crustacea</taxon>
        <taxon>Branchiopoda</taxon>
        <taxon>Diplostraca</taxon>
        <taxon>Cladocera</taxon>
        <taxon>Anomopoda</taxon>
        <taxon>Daphniidae</taxon>
        <taxon>Daphnia</taxon>
    </lineage>
</organism>
<evidence type="ECO:0000313" key="11">
    <source>
        <dbReference type="Proteomes" id="UP000076858"/>
    </source>
</evidence>
<keyword evidence="8 9" id="KW-0472">Membrane</keyword>
<reference evidence="10 11" key="1">
    <citation type="submission" date="2016-03" db="EMBL/GenBank/DDBJ databases">
        <title>EvidentialGene: Evidence-directed Construction of Genes on Genomes.</title>
        <authorList>
            <person name="Gilbert D.G."/>
            <person name="Choi J.-H."/>
            <person name="Mockaitis K."/>
            <person name="Colbourne J."/>
            <person name="Pfrender M."/>
        </authorList>
    </citation>
    <scope>NUCLEOTIDE SEQUENCE [LARGE SCALE GENOMIC DNA]</scope>
    <source>
        <strain evidence="10 11">Xinb3</strain>
        <tissue evidence="10">Complete organism</tissue>
    </source>
</reference>
<dbReference type="PANTHER" id="PTHR10978:SF5">
    <property type="entry name" value="SUCCINATE DEHYDROGENASE CYTOCHROME B560 SUBUNIT, MITOCHONDRIAL"/>
    <property type="match status" value="1"/>
</dbReference>
<dbReference type="FunFam" id="1.20.1300.10:FF:000011">
    <property type="entry name" value="Succinate dehydrogenase cytochrome b560 subunit"/>
    <property type="match status" value="1"/>
</dbReference>
<comment type="subcellular location">
    <subcellularLocation>
        <location evidence="1">Membrane</location>
        <topology evidence="1">Multi-pass membrane protein</topology>
    </subcellularLocation>
</comment>
<evidence type="ECO:0000256" key="2">
    <source>
        <dbReference type="ARBA" id="ARBA00005163"/>
    </source>
</evidence>
<dbReference type="PROSITE" id="PS01001">
    <property type="entry name" value="SDH_CYT_2"/>
    <property type="match status" value="1"/>
</dbReference>
<dbReference type="STRING" id="35525.A0A164W0J8"/>
<dbReference type="Proteomes" id="UP000076858">
    <property type="component" value="Unassembled WGS sequence"/>
</dbReference>
<comment type="caution">
    <text evidence="10">The sequence shown here is derived from an EMBL/GenBank/DDBJ whole genome shotgun (WGS) entry which is preliminary data.</text>
</comment>
<keyword evidence="5" id="KW-0479">Metal-binding</keyword>
<dbReference type="GO" id="GO:0009055">
    <property type="term" value="F:electron transfer activity"/>
    <property type="evidence" value="ECO:0007669"/>
    <property type="project" value="InterPro"/>
</dbReference>
<dbReference type="GO" id="GO:0005739">
    <property type="term" value="C:mitochondrion"/>
    <property type="evidence" value="ECO:0007669"/>
    <property type="project" value="GOC"/>
</dbReference>
<dbReference type="InterPro" id="IPR018495">
    <property type="entry name" value="Succ_DH_cyt_bsu_CS"/>
</dbReference>
<dbReference type="Pfam" id="PF01127">
    <property type="entry name" value="Sdh_cyt"/>
    <property type="match status" value="1"/>
</dbReference>
<dbReference type="EMBL" id="LRGB01001348">
    <property type="protein sequence ID" value="KZS12836.1"/>
    <property type="molecule type" value="Genomic_DNA"/>
</dbReference>
<sequence>MALLRTIIKNGTQAKLLAAAPVKSWQPAVTASTFGMKSIEANRTKPLTNENFEDKNKRLQRPISPHLTVYKFQSNMALSIIHRFTGLAQNGFIYGLALGAMTLPASFPYYLGLLEAAHIPLVVLAVKVLIAFPFSYHLVNGIRHLVWDAGYSLTIKGVESTGYIVLAAAIALALYLTSL</sequence>
<dbReference type="CDD" id="cd03499">
    <property type="entry name" value="SQR_TypeC_SdhC"/>
    <property type="match status" value="1"/>
</dbReference>
<dbReference type="OrthoDB" id="588261at2759"/>
<evidence type="ECO:0000256" key="9">
    <source>
        <dbReference type="SAM" id="Phobius"/>
    </source>
</evidence>
<evidence type="ECO:0000256" key="1">
    <source>
        <dbReference type="ARBA" id="ARBA00004141"/>
    </source>
</evidence>
<accession>A0A164W0J8</accession>
<evidence type="ECO:0000313" key="10">
    <source>
        <dbReference type="EMBL" id="KZS12836.1"/>
    </source>
</evidence>
<dbReference type="GO" id="GO:0006099">
    <property type="term" value="P:tricarboxylic acid cycle"/>
    <property type="evidence" value="ECO:0007669"/>
    <property type="project" value="InterPro"/>
</dbReference>
<keyword evidence="4 9" id="KW-0812">Transmembrane</keyword>
<feature type="transmembrane region" description="Helical" evidence="9">
    <location>
        <begin position="92"/>
        <end position="111"/>
    </location>
</feature>
<evidence type="ECO:0000256" key="7">
    <source>
        <dbReference type="ARBA" id="ARBA00023004"/>
    </source>
</evidence>
<evidence type="ECO:0000256" key="3">
    <source>
        <dbReference type="ARBA" id="ARBA00022617"/>
    </source>
</evidence>
<comment type="pathway">
    <text evidence="2">Carbohydrate metabolism; tricarboxylic acid cycle.</text>
</comment>
<dbReference type="GO" id="GO:0016020">
    <property type="term" value="C:membrane"/>
    <property type="evidence" value="ECO:0007669"/>
    <property type="project" value="UniProtKB-SubCell"/>
</dbReference>
<keyword evidence="3" id="KW-0349">Heme</keyword>
<feature type="transmembrane region" description="Helical" evidence="9">
    <location>
        <begin position="117"/>
        <end position="139"/>
    </location>
</feature>
<dbReference type="SUPFAM" id="SSF81343">
    <property type="entry name" value="Fumarate reductase respiratory complex transmembrane subunits"/>
    <property type="match status" value="1"/>
</dbReference>
<keyword evidence="6 9" id="KW-1133">Transmembrane helix</keyword>
<dbReference type="GO" id="GO:0046872">
    <property type="term" value="F:metal ion binding"/>
    <property type="evidence" value="ECO:0007669"/>
    <property type="project" value="UniProtKB-KW"/>
</dbReference>
<evidence type="ECO:0000256" key="5">
    <source>
        <dbReference type="ARBA" id="ARBA00022723"/>
    </source>
</evidence>
<dbReference type="GO" id="GO:0006121">
    <property type="term" value="P:mitochondrial electron transport, succinate to ubiquinone"/>
    <property type="evidence" value="ECO:0007669"/>
    <property type="project" value="TreeGrafter"/>
</dbReference>
<evidence type="ECO:0000256" key="6">
    <source>
        <dbReference type="ARBA" id="ARBA00022989"/>
    </source>
</evidence>
<gene>
    <name evidence="10" type="ORF">APZ42_022052</name>
</gene>
<dbReference type="PANTHER" id="PTHR10978">
    <property type="entry name" value="SUCCINATE DEHYDROGENASE CYTOCHROME B560 SUBUNIT"/>
    <property type="match status" value="1"/>
</dbReference>
<proteinExistence type="predicted"/>
<dbReference type="InterPro" id="IPR000701">
    <property type="entry name" value="SuccDH_FuR_B_TM-su"/>
</dbReference>
<dbReference type="Gene3D" id="1.20.1300.10">
    <property type="entry name" value="Fumarate reductase/succinate dehydrogenase, transmembrane subunit"/>
    <property type="match status" value="1"/>
</dbReference>
<protein>
    <submittedName>
        <fullName evidence="10">Succinate dehydrogenase cytochrome b560 subunit</fullName>
    </submittedName>
</protein>
<name>A0A164W0J8_9CRUS</name>
<keyword evidence="11" id="KW-1185">Reference proteome</keyword>